<sequence>MKLGNVVISGSGSVSISPAGLHVPIPDTDAVIKYDAKTRKLEIGGLKETDRVILRCDNRTYSQQVSIEFK</sequence>
<dbReference type="RefSeq" id="YP_003857206.1">
    <property type="nucleotide sequence ID" value="NC_014461.1"/>
</dbReference>
<dbReference type="Proteomes" id="UP000000524">
    <property type="component" value="Segment"/>
</dbReference>
<organism evidence="1 2">
    <name type="scientific">Mycobacterium phage LeBron</name>
    <dbReference type="NCBI Taxonomy" id="2919553"/>
    <lineage>
        <taxon>Viruses</taxon>
        <taxon>Duplodnaviria</taxon>
        <taxon>Heunggongvirae</taxon>
        <taxon>Uroviricota</taxon>
        <taxon>Caudoviricetes</taxon>
        <taxon>Vilmaviridae</taxon>
        <taxon>Lclasvirinae</taxon>
        <taxon>Bronvirus</taxon>
        <taxon>Bronvirus bron</taxon>
        <taxon>Mycobacterium virus Bron</taxon>
    </lineage>
</organism>
<evidence type="ECO:0000313" key="2">
    <source>
        <dbReference type="Proteomes" id="UP000000524"/>
    </source>
</evidence>
<reference evidence="1 2" key="1">
    <citation type="journal article" date="2011" name="PLoS ONE">
        <title>Expanding the diversity of mycobacteriophages: insights into genome architecture and evolution.</title>
        <authorList>
            <person name="Pope W.H."/>
            <person name="Jacobs-Sera D."/>
            <person name="Russell D.A."/>
            <person name="Peebles C.L."/>
            <person name="Al-Atrache Z."/>
            <person name="Alcoser T.A."/>
            <person name="Alexander L.M."/>
            <person name="Alfano M.B."/>
            <person name="Alford S.T."/>
            <person name="Amy N.E."/>
            <person name="Anderson M.D."/>
            <person name="Anderson A.G."/>
            <person name="Ang A.A."/>
            <person name="Ares M.Jr."/>
            <person name="Barber A.J."/>
            <person name="Barker L.P."/>
            <person name="Barrett J.M."/>
            <person name="Barshop W.D."/>
            <person name="Bauerle C.M."/>
            <person name="Bayles I.M."/>
            <person name="Belfield K.L."/>
            <person name="Best A.A."/>
            <person name="Borjon A.Jr."/>
            <person name="Bowman C.A."/>
            <person name="Boyer C.A."/>
            <person name="Bradley K.W."/>
            <person name="Bradley V.A."/>
            <person name="Broadway L.N."/>
            <person name="Budwal K."/>
            <person name="Busby K.N."/>
            <person name="Campbell I.W."/>
            <person name="Campbell A.M."/>
            <person name="Carey A."/>
            <person name="Caruso S.M."/>
            <person name="Chew R.D."/>
            <person name="Cockburn C.L."/>
            <person name="Cohen L.B."/>
            <person name="Corajod J.M."/>
            <person name="Cresawn S.G."/>
            <person name="Davis K.R."/>
            <person name="Deng L."/>
            <person name="Denver D.R."/>
            <person name="Dixon B.R."/>
            <person name="Ekram S."/>
            <person name="Elgin S.C."/>
            <person name="Engelsen A.E."/>
            <person name="English B.E."/>
            <person name="Erb M.L."/>
            <person name="Estrada C."/>
            <person name="Filliger L.Z."/>
            <person name="Findley A.M."/>
            <person name="Forbes L."/>
            <person name="Forsyth M.H."/>
            <person name="Fox T.M."/>
            <person name="Fritz M.J."/>
            <person name="Garcia R."/>
            <person name="George Z.D."/>
            <person name="Georges A.E."/>
            <person name="Gissendanner C.R."/>
            <person name="Goff S."/>
            <person name="Goldstein R."/>
            <person name="Gordon K.C."/>
            <person name="Green R.D."/>
            <person name="Guerra S.L."/>
            <person name="Guiney-Olsen K.R."/>
            <person name="Guiza B.G."/>
            <person name="Haghighat L."/>
            <person name="Hagopian G.V."/>
            <person name="Harmon C.J."/>
            <person name="Harmson J.S."/>
            <person name="Hartzog G.A."/>
            <person name="Harvey S.E."/>
            <person name="He S."/>
            <person name="He K.J."/>
            <person name="Healy K.E."/>
            <person name="Higinbotham E.R."/>
            <person name="Hildebrandt E.N."/>
            <person name="Ho J.H."/>
            <person name="Hogan G.M."/>
            <person name="Hohenstein V.G."/>
            <person name="Holz N.A."/>
            <person name="Huang V.J."/>
            <person name="Hufford E.L."/>
            <person name="Hynes P.M."/>
            <person name="Jackson A.S."/>
            <person name="Jansen E.C."/>
            <person name="Jarvik J."/>
            <person name="Jasinto P.G."/>
            <person name="Jordan T.C."/>
            <person name="Kasza T."/>
            <person name="Katelyn M.A."/>
            <person name="Kelsey J.S."/>
            <person name="Kerrigan L.A."/>
            <person name="Khaw D."/>
            <person name="Kim J."/>
            <person name="Knutter J.Z."/>
            <person name="Ko C.C."/>
            <person name="Larkin G.V."/>
            <person name="Laroche J.R."/>
            <person name="Latif A."/>
            <person name="Leuba K.D."/>
            <person name="Leuba S.I."/>
            <person name="Lewis L.O."/>
            <person name="Loesser-Casey K.E."/>
            <person name="Long C.A."/>
            <person name="Lopez A.J."/>
            <person name="Lowery N."/>
            <person name="Lu T.Q."/>
            <person name="Mac V."/>
            <person name="Masters I.R."/>
            <person name="McCloud J.J."/>
            <person name="McDonough M.J."/>
            <person name="Medenbach A.J."/>
            <person name="Menon A."/>
            <person name="Miller R."/>
            <person name="Morgan B.K."/>
            <person name="Ng P.C."/>
            <person name="Nguyen E."/>
            <person name="Nguyen K.T."/>
            <person name="Nguyen E.T."/>
            <person name="Nicholson K.M."/>
            <person name="Parnell L.A."/>
            <person name="Peirce C.E."/>
            <person name="Perz A.M."/>
            <person name="Peterson L.J."/>
            <person name="Pferdehirt R.E."/>
            <person name="Philip S.V."/>
            <person name="Pogliano K."/>
            <person name="Pogliano J."/>
            <person name="Polley T."/>
            <person name="Puopolo E.J."/>
            <person name="Rabinowitz H.S."/>
            <person name="Resiss M.J."/>
            <person name="Rhyan C.N."/>
            <person name="Robinson Y.M."/>
            <person name="Rodriguez L.L."/>
            <person name="Rose A.C."/>
            <person name="Rubin J.D."/>
            <person name="Ruby J.A."/>
            <person name="Saha M.S."/>
            <person name="Sandoz J.W."/>
            <person name="Savitskaya J."/>
            <person name="Schipper D.J."/>
            <person name="Schnitzler C.E."/>
            <person name="Schott A.R."/>
            <person name="Segal J.B."/>
            <person name="Shaffer C.D."/>
            <person name="Sheldon K.E."/>
            <person name="Shepard E.M."/>
            <person name="Shepardson J.W."/>
            <person name="Shroff M.K."/>
            <person name="Simmons J.M."/>
            <person name="Simms E.F."/>
            <person name="Simpson B.M."/>
            <person name="Sinclair K.M."/>
            <person name="Sjoholm R.L."/>
            <person name="Slette I.J."/>
            <person name="Spaulding B.C."/>
            <person name="Straub C.L."/>
            <person name="Stukey J."/>
            <person name="Sughrue T."/>
            <person name="Tang T.Y."/>
            <person name="Tatyana L.M."/>
            <person name="Taylor S.B."/>
            <person name="Taylor B.J."/>
            <person name="Temple L.M."/>
            <person name="Thompson J.V."/>
            <person name="Tokarz M.P."/>
            <person name="Trapani S.E."/>
            <person name="Troum A.P."/>
            <person name="Tsay J."/>
            <person name="Tubbs A.T."/>
            <person name="Walton J.M."/>
            <person name="Wang D.H."/>
            <person name="Wang H."/>
            <person name="Warner J.R."/>
            <person name="Weisser E.G."/>
            <person name="Wendler S.C."/>
            <person name="Weston-Hafer K.A."/>
            <person name="Whelan H.M."/>
            <person name="Williamson K.E."/>
            <person name="Willis A.N."/>
            <person name="Wirtshafter H.S."/>
            <person name="Wong T.W."/>
            <person name="Wu P."/>
            <person name="Yang Y."/>
            <person name="Yee B.C."/>
            <person name="Zaidins D.A."/>
            <person name="Zhang B."/>
            <person name="Zuniga M.Y."/>
            <person name="Hendrix R.W."/>
            <person name="Hatfull G.F."/>
        </authorList>
    </citation>
    <scope>NUCLEOTIDE SEQUENCE [LARGE SCALE GENOMIC DNA]</scope>
</reference>
<name>E0YPK8_9CAUD</name>
<accession>E0YPK8</accession>
<dbReference type="GeneID" id="9711677"/>
<evidence type="ECO:0000313" key="1">
    <source>
        <dbReference type="EMBL" id="ADL71038.1"/>
    </source>
</evidence>
<keyword evidence="2" id="KW-1185">Reference proteome</keyword>
<dbReference type="EMBL" id="HM152763">
    <property type="protein sequence ID" value="ADL71038.1"/>
    <property type="molecule type" value="Genomic_DNA"/>
</dbReference>
<proteinExistence type="predicted"/>
<dbReference type="KEGG" id="vg:9711677"/>
<protein>
    <submittedName>
        <fullName evidence="1">Uncharacterized protein</fullName>
    </submittedName>
</protein>
<gene>
    <name evidence="1" type="primary">75</name>
    <name evidence="1" type="ORF">LEBRON_75</name>
</gene>